<accession>A0A1A9ZNV8</accession>
<proteinExistence type="predicted"/>
<dbReference type="STRING" id="7398.A0A1A9ZNV8"/>
<keyword evidence="2" id="KW-1185">Reference proteome</keyword>
<dbReference type="AlphaFoldDB" id="A0A1A9ZNV8"/>
<sequence>MAHRCRILNTDTKAIIFNDYAVPYYDQVPEDPSIDVMRIVLCDQVMEECWKPNPAARLTTLRAKKTIQRLDGDLVDSSTETLSCDNKKEKRGNLKSTPYSTFQVFDLMD</sequence>
<dbReference type="VEuPathDB" id="VectorBase:GPAI020408"/>
<evidence type="ECO:0000313" key="2">
    <source>
        <dbReference type="Proteomes" id="UP000092445"/>
    </source>
</evidence>
<dbReference type="Proteomes" id="UP000092445">
    <property type="component" value="Unassembled WGS sequence"/>
</dbReference>
<organism evidence="1 2">
    <name type="scientific">Glossina pallidipes</name>
    <name type="common">Tsetse fly</name>
    <dbReference type="NCBI Taxonomy" id="7398"/>
    <lineage>
        <taxon>Eukaryota</taxon>
        <taxon>Metazoa</taxon>
        <taxon>Ecdysozoa</taxon>
        <taxon>Arthropoda</taxon>
        <taxon>Hexapoda</taxon>
        <taxon>Insecta</taxon>
        <taxon>Pterygota</taxon>
        <taxon>Neoptera</taxon>
        <taxon>Endopterygota</taxon>
        <taxon>Diptera</taxon>
        <taxon>Brachycera</taxon>
        <taxon>Muscomorpha</taxon>
        <taxon>Hippoboscoidea</taxon>
        <taxon>Glossinidae</taxon>
        <taxon>Glossina</taxon>
    </lineage>
</organism>
<reference evidence="1" key="2">
    <citation type="submission" date="2020-05" db="UniProtKB">
        <authorList>
            <consortium name="EnsemblMetazoa"/>
        </authorList>
    </citation>
    <scope>IDENTIFICATION</scope>
    <source>
        <strain evidence="1">IAEA</strain>
    </source>
</reference>
<name>A0A1A9ZNV8_GLOPL</name>
<evidence type="ECO:0000313" key="1">
    <source>
        <dbReference type="EnsemblMetazoa" id="GPAI020408-PA"/>
    </source>
</evidence>
<dbReference type="EnsemblMetazoa" id="GPAI020408-RA">
    <property type="protein sequence ID" value="GPAI020408-PA"/>
    <property type="gene ID" value="GPAI020408"/>
</dbReference>
<reference evidence="2" key="1">
    <citation type="submission" date="2014-03" db="EMBL/GenBank/DDBJ databases">
        <authorList>
            <person name="Aksoy S."/>
            <person name="Warren W."/>
            <person name="Wilson R.K."/>
        </authorList>
    </citation>
    <scope>NUCLEOTIDE SEQUENCE [LARGE SCALE GENOMIC DNA]</scope>
    <source>
        <strain evidence="2">IAEA</strain>
    </source>
</reference>
<protein>
    <submittedName>
        <fullName evidence="1">Uncharacterized protein</fullName>
    </submittedName>
</protein>